<reference evidence="3" key="2">
    <citation type="journal article" date="2023" name="IMA Fungus">
        <title>Comparative genomic study of the Penicillium genus elucidates a diverse pangenome and 15 lateral gene transfer events.</title>
        <authorList>
            <person name="Petersen C."/>
            <person name="Sorensen T."/>
            <person name="Nielsen M.R."/>
            <person name="Sondergaard T.E."/>
            <person name="Sorensen J.L."/>
            <person name="Fitzpatrick D.A."/>
            <person name="Frisvad J.C."/>
            <person name="Nielsen K.L."/>
        </authorList>
    </citation>
    <scope>NUCLEOTIDE SEQUENCE</scope>
    <source>
        <strain evidence="3">IBT 30761</strain>
    </source>
</reference>
<name>A0A9W9EQ95_9EURO</name>
<feature type="compositionally biased region" description="Polar residues" evidence="1">
    <location>
        <begin position="390"/>
        <end position="402"/>
    </location>
</feature>
<dbReference type="GO" id="GO:0004721">
    <property type="term" value="F:phosphoprotein phosphatase activity"/>
    <property type="evidence" value="ECO:0007669"/>
    <property type="project" value="TreeGrafter"/>
</dbReference>
<feature type="compositionally biased region" description="Polar residues" evidence="1">
    <location>
        <begin position="27"/>
        <end position="40"/>
    </location>
</feature>
<evidence type="ECO:0000313" key="3">
    <source>
        <dbReference type="EMBL" id="KAJ5085900.1"/>
    </source>
</evidence>
<comment type="caution">
    <text evidence="3">The sequence shown here is derived from an EMBL/GenBank/DDBJ whole genome shotgun (WGS) entry which is preliminary data.</text>
</comment>
<dbReference type="EMBL" id="JAPQKI010000010">
    <property type="protein sequence ID" value="KAJ5085900.1"/>
    <property type="molecule type" value="Genomic_DNA"/>
</dbReference>
<feature type="compositionally biased region" description="Basic residues" evidence="1">
    <location>
        <begin position="403"/>
        <end position="413"/>
    </location>
</feature>
<dbReference type="OrthoDB" id="5599171at2759"/>
<feature type="region of interest" description="Disordered" evidence="1">
    <location>
        <begin position="1"/>
        <end position="44"/>
    </location>
</feature>
<dbReference type="Proteomes" id="UP001149074">
    <property type="component" value="Unassembled WGS sequence"/>
</dbReference>
<keyword evidence="2" id="KW-1133">Transmembrane helix</keyword>
<dbReference type="PANTHER" id="PTHR28249:SF1">
    <property type="entry name" value="SPORULATION-SPECIFIC PROTEIN SPO7"/>
    <property type="match status" value="1"/>
</dbReference>
<evidence type="ECO:0000256" key="2">
    <source>
        <dbReference type="SAM" id="Phobius"/>
    </source>
</evidence>
<protein>
    <recommendedName>
        <fullName evidence="5">Spo7</fullName>
    </recommendedName>
</protein>
<evidence type="ECO:0000313" key="4">
    <source>
        <dbReference type="Proteomes" id="UP001149074"/>
    </source>
</evidence>
<proteinExistence type="predicted"/>
<dbReference type="RefSeq" id="XP_056470578.1">
    <property type="nucleotide sequence ID" value="XM_056623162.1"/>
</dbReference>
<dbReference type="GO" id="GO:0006998">
    <property type="term" value="P:nuclear envelope organization"/>
    <property type="evidence" value="ECO:0007669"/>
    <property type="project" value="TreeGrafter"/>
</dbReference>
<dbReference type="GO" id="GO:0071595">
    <property type="term" value="C:Nem1-Spo7 phosphatase complex"/>
    <property type="evidence" value="ECO:0007669"/>
    <property type="project" value="TreeGrafter"/>
</dbReference>
<evidence type="ECO:0008006" key="5">
    <source>
        <dbReference type="Google" id="ProtNLM"/>
    </source>
</evidence>
<keyword evidence="4" id="KW-1185">Reference proteome</keyword>
<keyword evidence="2" id="KW-0472">Membrane</keyword>
<dbReference type="InterPro" id="IPR005605">
    <property type="entry name" value="Spo7"/>
</dbReference>
<feature type="transmembrane region" description="Helical" evidence="2">
    <location>
        <begin position="80"/>
        <end position="98"/>
    </location>
</feature>
<sequence>MASPLDQLVKGAPVPEARAPTPEPLAQASTDSSSPPQASTPDPLAIAPDSPPQIYLNLLIMEASLRAQYLALRERRRQNTFFLLLLATWIAYFAYALFLRPREDGRGVGGSVYWMVEMGEKVALLGGVVTALLVWGTGQWERGIRWPRRWLAVSNRGLRTMNTKIIVIRGPWWQELLSYISFLFPFSMPFFPSPTGNFHLIERHPNEKRGSRQHYQQYYSGADSESGLVEEDLSPGGDYIHLLLLPKSFSPEFRDKWDQYRTDFWCAENERRAKLRHQLRERERQIAQAEGRWFGRFGLGWRASRRRRLVAATLHRSLESESKPRFHSHQHQPSISSKLSQEHRASSVRRGTRSESSHSRNSSRSTTPVDVEDRPPSRSSASGRPRRGSTTPSLSGGDQSPQQRKRKGSKSLRRGLSPLTQAQVREGVRTPSFSSDDSVMVGDKEKESIPTSVPESNTAA</sequence>
<dbReference type="AlphaFoldDB" id="A0A9W9EQ95"/>
<keyword evidence="2" id="KW-0812">Transmembrane</keyword>
<dbReference type="Pfam" id="PF03907">
    <property type="entry name" value="Spo7"/>
    <property type="match status" value="1"/>
</dbReference>
<gene>
    <name evidence="3" type="ORF">N7532_010671</name>
</gene>
<accession>A0A9W9EQ95</accession>
<dbReference type="GO" id="GO:0019888">
    <property type="term" value="F:protein phosphatase regulator activity"/>
    <property type="evidence" value="ECO:0007669"/>
    <property type="project" value="InterPro"/>
</dbReference>
<feature type="compositionally biased region" description="Polar residues" evidence="1">
    <location>
        <begin position="449"/>
        <end position="460"/>
    </location>
</feature>
<organism evidence="3 4">
    <name type="scientific">Penicillium argentinense</name>
    <dbReference type="NCBI Taxonomy" id="1131581"/>
    <lineage>
        <taxon>Eukaryota</taxon>
        <taxon>Fungi</taxon>
        <taxon>Dikarya</taxon>
        <taxon>Ascomycota</taxon>
        <taxon>Pezizomycotina</taxon>
        <taxon>Eurotiomycetes</taxon>
        <taxon>Eurotiomycetidae</taxon>
        <taxon>Eurotiales</taxon>
        <taxon>Aspergillaceae</taxon>
        <taxon>Penicillium</taxon>
    </lineage>
</organism>
<evidence type="ECO:0000256" key="1">
    <source>
        <dbReference type="SAM" id="MobiDB-lite"/>
    </source>
</evidence>
<dbReference type="PANTHER" id="PTHR28249">
    <property type="entry name" value="SPORULATION-SPECIFIC PROTEIN SPO7"/>
    <property type="match status" value="1"/>
</dbReference>
<feature type="transmembrane region" description="Helical" evidence="2">
    <location>
        <begin position="122"/>
        <end position="140"/>
    </location>
</feature>
<feature type="region of interest" description="Disordered" evidence="1">
    <location>
        <begin position="319"/>
        <end position="460"/>
    </location>
</feature>
<dbReference type="GeneID" id="81362141"/>
<reference evidence="3" key="1">
    <citation type="submission" date="2022-11" db="EMBL/GenBank/DDBJ databases">
        <authorList>
            <person name="Petersen C."/>
        </authorList>
    </citation>
    <scope>NUCLEOTIDE SEQUENCE</scope>
    <source>
        <strain evidence="3">IBT 30761</strain>
    </source>
</reference>